<protein>
    <submittedName>
        <fullName evidence="1">Uncharacterized protein</fullName>
    </submittedName>
</protein>
<evidence type="ECO:0000313" key="2">
    <source>
        <dbReference type="Proteomes" id="UP000673375"/>
    </source>
</evidence>
<organism evidence="1 2">
    <name type="scientific">Enterococcus larvae</name>
    <dbReference type="NCBI Taxonomy" id="2794352"/>
    <lineage>
        <taxon>Bacteria</taxon>
        <taxon>Bacillati</taxon>
        <taxon>Bacillota</taxon>
        <taxon>Bacilli</taxon>
        <taxon>Lactobacillales</taxon>
        <taxon>Enterococcaceae</taxon>
        <taxon>Enterococcus</taxon>
    </lineage>
</organism>
<dbReference type="RefSeq" id="WP_209557885.1">
    <property type="nucleotide sequence ID" value="NZ_JAEDXU010000006.1"/>
</dbReference>
<keyword evidence="2" id="KW-1185">Reference proteome</keyword>
<gene>
    <name evidence="1" type="ORF">I6N96_12550</name>
</gene>
<accession>A0ABS4CKG2</accession>
<reference evidence="1 2" key="1">
    <citation type="submission" date="2020-12" db="EMBL/GenBank/DDBJ databases">
        <title>Vagococcus allomyrinae sp. nov. and Enterococcus lavae sp. nov., isolated from the larvae of Allomyrina dichotoma.</title>
        <authorList>
            <person name="Lee S.D."/>
        </authorList>
    </citation>
    <scope>NUCLEOTIDE SEQUENCE [LARGE SCALE GENOMIC DNA]</scope>
    <source>
        <strain evidence="1 2">BWM-S5</strain>
    </source>
</reference>
<sequence length="74" mass="8509">MNADLFLVHSTLGGETHECSSLDEAEKIFDMECDHYSQMSEDSTEVYILQAIKKGFHKNEDEEGFVTRTFESEK</sequence>
<name>A0ABS4CKG2_9ENTE</name>
<dbReference type="EMBL" id="JAEDXU010000006">
    <property type="protein sequence ID" value="MBP1047103.1"/>
    <property type="molecule type" value="Genomic_DNA"/>
</dbReference>
<comment type="caution">
    <text evidence="1">The sequence shown here is derived from an EMBL/GenBank/DDBJ whole genome shotgun (WGS) entry which is preliminary data.</text>
</comment>
<proteinExistence type="predicted"/>
<dbReference type="Proteomes" id="UP000673375">
    <property type="component" value="Unassembled WGS sequence"/>
</dbReference>
<evidence type="ECO:0000313" key="1">
    <source>
        <dbReference type="EMBL" id="MBP1047103.1"/>
    </source>
</evidence>